<accession>A0A419TAU2</accession>
<dbReference type="InterPro" id="IPR014245">
    <property type="entry name" value="Spore_III_AF"/>
</dbReference>
<reference evidence="2 3" key="1">
    <citation type="submission" date="2016-08" db="EMBL/GenBank/DDBJ databases">
        <title>Novel Firmicutes and Novel Genomes.</title>
        <authorList>
            <person name="Poppleton D.I."/>
            <person name="Gribaldo S."/>
        </authorList>
    </citation>
    <scope>NUCLEOTIDE SEQUENCE [LARGE SCALE GENOMIC DNA]</scope>
    <source>
        <strain evidence="2 3">CTT3</strain>
    </source>
</reference>
<gene>
    <name evidence="2" type="ORF">BET03_01730</name>
</gene>
<evidence type="ECO:0000313" key="2">
    <source>
        <dbReference type="EMBL" id="RKD34572.1"/>
    </source>
</evidence>
<name>A0A419TAU2_9FIRM</name>
<organism evidence="2 3">
    <name type="scientific">Thermohalobacter berrensis</name>
    <dbReference type="NCBI Taxonomy" id="99594"/>
    <lineage>
        <taxon>Bacteria</taxon>
        <taxon>Bacillati</taxon>
        <taxon>Bacillota</taxon>
        <taxon>Tissierellia</taxon>
        <taxon>Tissierellales</taxon>
        <taxon>Thermohalobacteraceae</taxon>
        <taxon>Thermohalobacter</taxon>
    </lineage>
</organism>
<dbReference type="AlphaFoldDB" id="A0A419TAU2"/>
<proteinExistence type="predicted"/>
<feature type="transmembrane region" description="Helical" evidence="1">
    <location>
        <begin position="33"/>
        <end position="52"/>
    </location>
</feature>
<comment type="caution">
    <text evidence="2">The sequence shown here is derived from an EMBL/GenBank/DDBJ whole genome shotgun (WGS) entry which is preliminary data.</text>
</comment>
<protein>
    <submittedName>
        <fullName evidence="2">Stage III sporulation protein AF</fullName>
    </submittedName>
</protein>
<dbReference type="EMBL" id="MCIB01000001">
    <property type="protein sequence ID" value="RKD34572.1"/>
    <property type="molecule type" value="Genomic_DNA"/>
</dbReference>
<keyword evidence="1" id="KW-1133">Transmembrane helix</keyword>
<keyword evidence="3" id="KW-1185">Reference proteome</keyword>
<dbReference type="NCBIfam" id="TIGR02896">
    <property type="entry name" value="spore_III_AF"/>
    <property type="match status" value="1"/>
</dbReference>
<dbReference type="Pfam" id="PF09581">
    <property type="entry name" value="Spore_III_AF"/>
    <property type="match status" value="1"/>
</dbReference>
<evidence type="ECO:0000313" key="3">
    <source>
        <dbReference type="Proteomes" id="UP000284177"/>
    </source>
</evidence>
<evidence type="ECO:0000256" key="1">
    <source>
        <dbReference type="SAM" id="Phobius"/>
    </source>
</evidence>
<feature type="transmembrane region" description="Helical" evidence="1">
    <location>
        <begin position="6"/>
        <end position="26"/>
    </location>
</feature>
<dbReference type="RefSeq" id="WP_183108673.1">
    <property type="nucleotide sequence ID" value="NZ_MCIB01000001.1"/>
</dbReference>
<keyword evidence="1" id="KW-0472">Membrane</keyword>
<dbReference type="Proteomes" id="UP000284177">
    <property type="component" value="Unassembled WGS sequence"/>
</dbReference>
<sequence length="205" mass="23934">MIHFLKNWVINIVTVVVFVTFIEILLPNSSMKRYINVIIGLTIIVVLVNPFIKLLTEDIDIEKEVFKQIKSSYRSGQIKKEEFQNLRETQVIGLYKDKVKNDLKNLLDSYTKYTVKDISVEIIDDMESKKFGSLQKVKIIFLNNDKKEDQTRDIKVDPIENIKVSLKTTKEKQSLKTINNLYDIKTKISDAFKIPKENILLYMAN</sequence>
<keyword evidence="1" id="KW-0812">Transmembrane</keyword>